<dbReference type="PANTHER" id="PTHR43750">
    <property type="entry name" value="UDP-GLUCOSE 6-DEHYDROGENASE TUAD"/>
    <property type="match status" value="1"/>
</dbReference>
<dbReference type="NCBIfam" id="TIGR03026">
    <property type="entry name" value="NDP-sugDHase"/>
    <property type="match status" value="1"/>
</dbReference>
<evidence type="ECO:0000256" key="1">
    <source>
        <dbReference type="ARBA" id="ARBA00004701"/>
    </source>
</evidence>
<dbReference type="Pfam" id="PF03721">
    <property type="entry name" value="UDPG_MGDP_dh_N"/>
    <property type="match status" value="1"/>
</dbReference>
<dbReference type="EC" id="1.1.1.22" evidence="3 8"/>
<evidence type="ECO:0000256" key="4">
    <source>
        <dbReference type="ARBA" id="ARBA00015132"/>
    </source>
</evidence>
<dbReference type="GO" id="GO:0006065">
    <property type="term" value="P:UDP-glucuronate biosynthetic process"/>
    <property type="evidence" value="ECO:0007669"/>
    <property type="project" value="UniProtKB-UniPathway"/>
</dbReference>
<protein>
    <recommendedName>
        <fullName evidence="4 8">UDP-glucose 6-dehydrogenase</fullName>
        <ecNumber evidence="3 8">1.1.1.22</ecNumber>
    </recommendedName>
</protein>
<gene>
    <name evidence="13" type="primary">kfiD</name>
    <name evidence="13" type="ORF">NCTC12219_00403</name>
</gene>
<dbReference type="AlphaFoldDB" id="A0A377JRG6"/>
<evidence type="ECO:0000313" key="14">
    <source>
        <dbReference type="Proteomes" id="UP000255103"/>
    </source>
</evidence>
<feature type="domain" description="UDP-glucose/GDP-mannose dehydrogenase C-terminal" evidence="12">
    <location>
        <begin position="335"/>
        <end position="425"/>
    </location>
</feature>
<evidence type="ECO:0000256" key="6">
    <source>
        <dbReference type="ARBA" id="ARBA00023027"/>
    </source>
</evidence>
<dbReference type="SMART" id="SM00984">
    <property type="entry name" value="UDPG_MGDP_dh_C"/>
    <property type="match status" value="1"/>
</dbReference>
<dbReference type="PIRSF" id="PIRSF000124">
    <property type="entry name" value="UDPglc_GDPman_dh"/>
    <property type="match status" value="1"/>
</dbReference>
<dbReference type="PIRSF" id="PIRSF500134">
    <property type="entry name" value="UDPglc_DH_bac"/>
    <property type="match status" value="1"/>
</dbReference>
<evidence type="ECO:0000256" key="11">
    <source>
        <dbReference type="PIRSR" id="PIRSR500134-3"/>
    </source>
</evidence>
<feature type="active site" description="Nucleophile" evidence="9">
    <location>
        <position position="284"/>
    </location>
</feature>
<evidence type="ECO:0000256" key="7">
    <source>
        <dbReference type="ARBA" id="ARBA00047473"/>
    </source>
</evidence>
<evidence type="ECO:0000259" key="12">
    <source>
        <dbReference type="SMART" id="SM00984"/>
    </source>
</evidence>
<dbReference type="InterPro" id="IPR036220">
    <property type="entry name" value="UDP-Glc/GDP-Man_DH_C_sf"/>
</dbReference>
<comment type="pathway">
    <text evidence="1">Nucleotide-sugar biosynthesis; UDP-alpha-D-glucuronate biosynthesis; UDP-alpha-D-glucuronate from UDP-alpha-D-glucose: step 1/1.</text>
</comment>
<evidence type="ECO:0000256" key="3">
    <source>
        <dbReference type="ARBA" id="ARBA00012954"/>
    </source>
</evidence>
<dbReference type="SUPFAM" id="SSF48179">
    <property type="entry name" value="6-phosphogluconate dehydrogenase C-terminal domain-like"/>
    <property type="match status" value="1"/>
</dbReference>
<keyword evidence="5 8" id="KW-0560">Oxidoreductase</keyword>
<sequence>MQHFKIGVFGLGFVGLTTAVGFATKFKGHNVEIVGYEIDQAKADKLSNGIIPFFEAGLSKALENALGDNLKVTTDIQAVLESANVLIYCIGTPMDNDGSANVAYLLNALEDTINGIRKCVKSPILLIKSTVPPSTTKEVFLPFVEKLLMKQGLQLGVDCIIANNPEFLREGFAYDDFINPDRIVIGLKDNLGIENLKYLYSQFDAPLHFTNLNTAEFIKYLSNTALSLNISFANEMSMIAQSIGDIDIINSFKILHADKRFSLGTQCAGITSYLYPGMGFGGYCLPKDTLALHKKAQEKGYEAKMLQRILEVNDEILEFYANRIQQEVDKNEPIGILGLSFKPNSDDVRDSKSAELIKKLIALGFNKIYAYDPVANDVFDKYYRLNINLLESIDSITQQCDTIVIATAWEEFKSVLYSDKKIYNLRFMS</sequence>
<dbReference type="GO" id="GO:0000271">
    <property type="term" value="P:polysaccharide biosynthetic process"/>
    <property type="evidence" value="ECO:0007669"/>
    <property type="project" value="InterPro"/>
</dbReference>
<dbReference type="SUPFAM" id="SSF51735">
    <property type="entry name" value="NAD(P)-binding Rossmann-fold domains"/>
    <property type="match status" value="1"/>
</dbReference>
<feature type="binding site" evidence="10">
    <location>
        <begin position="273"/>
        <end position="277"/>
    </location>
    <ligand>
        <name>substrate</name>
    </ligand>
</feature>
<dbReference type="InterPro" id="IPR028357">
    <property type="entry name" value="UDPglc_DH_bac"/>
</dbReference>
<keyword evidence="6 8" id="KW-0520">NAD</keyword>
<dbReference type="Pfam" id="PF00984">
    <property type="entry name" value="UDPG_MGDP_dh"/>
    <property type="match status" value="1"/>
</dbReference>
<dbReference type="EMBL" id="UGHX01000001">
    <property type="protein sequence ID" value="STP10538.1"/>
    <property type="molecule type" value="Genomic_DNA"/>
</dbReference>
<evidence type="ECO:0000256" key="5">
    <source>
        <dbReference type="ARBA" id="ARBA00023002"/>
    </source>
</evidence>
<comment type="similarity">
    <text evidence="2 8">Belongs to the UDP-glucose/GDP-mannose dehydrogenase family.</text>
</comment>
<dbReference type="InterPro" id="IPR001732">
    <property type="entry name" value="UDP-Glc/GDP-Man_DH_N"/>
</dbReference>
<dbReference type="RefSeq" id="WP_115721379.1">
    <property type="nucleotide sequence ID" value="NZ_UGHX01000001.1"/>
</dbReference>
<dbReference type="InterPro" id="IPR017476">
    <property type="entry name" value="UDP-Glc/GDP-Man"/>
</dbReference>
<evidence type="ECO:0000256" key="10">
    <source>
        <dbReference type="PIRSR" id="PIRSR500134-2"/>
    </source>
</evidence>
<dbReference type="Proteomes" id="UP000255103">
    <property type="component" value="Unassembled WGS sequence"/>
</dbReference>
<feature type="binding site" evidence="11">
    <location>
        <position position="92"/>
    </location>
    <ligand>
        <name>NAD(+)</name>
        <dbReference type="ChEBI" id="CHEBI:57540"/>
    </ligand>
</feature>
<feature type="binding site" evidence="11">
    <location>
        <position position="170"/>
    </location>
    <ligand>
        <name>NAD(+)</name>
        <dbReference type="ChEBI" id="CHEBI:57540"/>
    </ligand>
</feature>
<feature type="binding site" evidence="11">
    <location>
        <position position="287"/>
    </location>
    <ligand>
        <name>NAD(+)</name>
        <dbReference type="ChEBI" id="CHEBI:57540"/>
    </ligand>
</feature>
<organism evidence="13 14">
    <name type="scientific">Helicobacter cinaedi</name>
    <dbReference type="NCBI Taxonomy" id="213"/>
    <lineage>
        <taxon>Bacteria</taxon>
        <taxon>Pseudomonadati</taxon>
        <taxon>Campylobacterota</taxon>
        <taxon>Epsilonproteobacteria</taxon>
        <taxon>Campylobacterales</taxon>
        <taxon>Helicobacteraceae</taxon>
        <taxon>Helicobacter</taxon>
    </lineage>
</organism>
<dbReference type="GO" id="GO:0051287">
    <property type="term" value="F:NAD binding"/>
    <property type="evidence" value="ECO:0007669"/>
    <property type="project" value="InterPro"/>
</dbReference>
<dbReference type="GO" id="GO:0003979">
    <property type="term" value="F:UDP-glucose 6-dehydrogenase activity"/>
    <property type="evidence" value="ECO:0007669"/>
    <property type="project" value="UniProtKB-EC"/>
</dbReference>
<reference evidence="13 14" key="1">
    <citation type="submission" date="2018-06" db="EMBL/GenBank/DDBJ databases">
        <authorList>
            <consortium name="Pathogen Informatics"/>
            <person name="Doyle S."/>
        </authorList>
    </citation>
    <scope>NUCLEOTIDE SEQUENCE [LARGE SCALE GENOMIC DNA]</scope>
    <source>
        <strain evidence="13 14">NCTC12219</strain>
    </source>
</reference>
<evidence type="ECO:0000313" key="13">
    <source>
        <dbReference type="EMBL" id="STP10538.1"/>
    </source>
</evidence>
<evidence type="ECO:0000256" key="9">
    <source>
        <dbReference type="PIRSR" id="PIRSR500134-1"/>
    </source>
</evidence>
<dbReference type="InterPro" id="IPR014027">
    <property type="entry name" value="UDP-Glc/GDP-Man_DH_C"/>
</dbReference>
<feature type="binding site" evidence="11">
    <location>
        <position position="349"/>
    </location>
    <ligand>
        <name>NAD(+)</name>
        <dbReference type="ChEBI" id="CHEBI:57540"/>
    </ligand>
</feature>
<name>A0A377JRG6_9HELI</name>
<dbReference type="InterPro" id="IPR014026">
    <property type="entry name" value="UDP-Glc/GDP-Man_DH_dimer"/>
</dbReference>
<dbReference type="Gene3D" id="3.40.50.720">
    <property type="entry name" value="NAD(P)-binding Rossmann-like Domain"/>
    <property type="match status" value="2"/>
</dbReference>
<evidence type="ECO:0000256" key="8">
    <source>
        <dbReference type="PIRNR" id="PIRNR000124"/>
    </source>
</evidence>
<dbReference type="InterPro" id="IPR036291">
    <property type="entry name" value="NAD(P)-bd_dom_sf"/>
</dbReference>
<evidence type="ECO:0000256" key="2">
    <source>
        <dbReference type="ARBA" id="ARBA00006601"/>
    </source>
</evidence>
<proteinExistence type="inferred from homology"/>
<feature type="binding site" evidence="10">
    <location>
        <position position="219"/>
    </location>
    <ligand>
        <name>substrate</name>
    </ligand>
</feature>
<accession>A0A377JRG6</accession>
<feature type="binding site" evidence="10">
    <location>
        <position position="342"/>
    </location>
    <ligand>
        <name>substrate</name>
    </ligand>
</feature>
<comment type="catalytic activity">
    <reaction evidence="7 8">
        <text>UDP-alpha-D-glucose + 2 NAD(+) + H2O = UDP-alpha-D-glucuronate + 2 NADH + 3 H(+)</text>
        <dbReference type="Rhea" id="RHEA:23596"/>
        <dbReference type="ChEBI" id="CHEBI:15377"/>
        <dbReference type="ChEBI" id="CHEBI:15378"/>
        <dbReference type="ChEBI" id="CHEBI:57540"/>
        <dbReference type="ChEBI" id="CHEBI:57945"/>
        <dbReference type="ChEBI" id="CHEBI:58052"/>
        <dbReference type="ChEBI" id="CHEBI:58885"/>
        <dbReference type="EC" id="1.1.1.22"/>
    </reaction>
</comment>
<dbReference type="Pfam" id="PF03720">
    <property type="entry name" value="UDPG_MGDP_dh_C"/>
    <property type="match status" value="1"/>
</dbReference>
<feature type="binding site" evidence="10">
    <location>
        <position position="281"/>
    </location>
    <ligand>
        <name>substrate</name>
    </ligand>
</feature>
<dbReference type="SUPFAM" id="SSF52413">
    <property type="entry name" value="UDP-glucose/GDP-mannose dehydrogenase C-terminal domain"/>
    <property type="match status" value="1"/>
</dbReference>
<dbReference type="InterPro" id="IPR008927">
    <property type="entry name" value="6-PGluconate_DH-like_C_sf"/>
</dbReference>
<dbReference type="UniPathway" id="UPA00038">
    <property type="reaction ID" value="UER00491"/>
</dbReference>
<feature type="binding site" evidence="11">
    <location>
        <position position="130"/>
    </location>
    <ligand>
        <name>NAD(+)</name>
        <dbReference type="ChEBI" id="CHEBI:57540"/>
    </ligand>
</feature>
<feature type="binding site" evidence="11">
    <location>
        <position position="42"/>
    </location>
    <ligand>
        <name>NAD(+)</name>
        <dbReference type="ChEBI" id="CHEBI:57540"/>
    </ligand>
</feature>
<dbReference type="PANTHER" id="PTHR43750:SF3">
    <property type="entry name" value="UDP-GLUCOSE 6-DEHYDROGENASE TUAD"/>
    <property type="match status" value="1"/>
</dbReference>
<feature type="binding site" evidence="10">
    <location>
        <begin position="167"/>
        <end position="170"/>
    </location>
    <ligand>
        <name>substrate</name>
    </ligand>
</feature>